<keyword evidence="3 5" id="KW-1133">Transmembrane helix</keyword>
<gene>
    <name evidence="6" type="ORF">ACFQ03_22700</name>
</gene>
<comment type="caution">
    <text evidence="6">The sequence shown here is derived from an EMBL/GenBank/DDBJ whole genome shotgun (WGS) entry which is preliminary data.</text>
</comment>
<evidence type="ECO:0000256" key="3">
    <source>
        <dbReference type="ARBA" id="ARBA00022989"/>
    </source>
</evidence>
<protein>
    <submittedName>
        <fullName evidence="6">DoxX family protein</fullName>
    </submittedName>
</protein>
<evidence type="ECO:0000256" key="5">
    <source>
        <dbReference type="SAM" id="Phobius"/>
    </source>
</evidence>
<keyword evidence="4 5" id="KW-0472">Membrane</keyword>
<dbReference type="RefSeq" id="WP_379291182.1">
    <property type="nucleotide sequence ID" value="NZ_JBHTIU010000094.1"/>
</dbReference>
<sequence>MVIIIVQVILIVMFGISVTMKLLRTRSMVQHWKEYRYPMWFMNVVALLELAGVIGLLAAFWVPVLLKAPAALLIILMLGAIHAHLVRAKHKPIMALNACAMLILSIVIIVLEGSAGM</sequence>
<comment type="subcellular location">
    <subcellularLocation>
        <location evidence="1">Membrane</location>
        <topology evidence="1">Multi-pass membrane protein</topology>
    </subcellularLocation>
</comment>
<dbReference type="EMBL" id="JBHTIU010000094">
    <property type="protein sequence ID" value="MFD0871943.1"/>
    <property type="molecule type" value="Genomic_DNA"/>
</dbReference>
<name>A0ABW3DEM5_9BACL</name>
<feature type="transmembrane region" description="Helical" evidence="5">
    <location>
        <begin position="44"/>
        <end position="62"/>
    </location>
</feature>
<dbReference type="InterPro" id="IPR032808">
    <property type="entry name" value="DoxX"/>
</dbReference>
<evidence type="ECO:0000313" key="7">
    <source>
        <dbReference type="Proteomes" id="UP001597120"/>
    </source>
</evidence>
<evidence type="ECO:0000256" key="4">
    <source>
        <dbReference type="ARBA" id="ARBA00023136"/>
    </source>
</evidence>
<dbReference type="Proteomes" id="UP001597120">
    <property type="component" value="Unassembled WGS sequence"/>
</dbReference>
<reference evidence="7" key="1">
    <citation type="journal article" date="2019" name="Int. J. Syst. Evol. Microbiol.">
        <title>The Global Catalogue of Microorganisms (GCM) 10K type strain sequencing project: providing services to taxonomists for standard genome sequencing and annotation.</title>
        <authorList>
            <consortium name="The Broad Institute Genomics Platform"/>
            <consortium name="The Broad Institute Genome Sequencing Center for Infectious Disease"/>
            <person name="Wu L."/>
            <person name="Ma J."/>
        </authorList>
    </citation>
    <scope>NUCLEOTIDE SEQUENCE [LARGE SCALE GENOMIC DNA]</scope>
    <source>
        <strain evidence="7">CCUG 57263</strain>
    </source>
</reference>
<keyword evidence="2 5" id="KW-0812">Transmembrane</keyword>
<evidence type="ECO:0000256" key="2">
    <source>
        <dbReference type="ARBA" id="ARBA00022692"/>
    </source>
</evidence>
<feature type="transmembrane region" description="Helical" evidence="5">
    <location>
        <begin position="68"/>
        <end position="86"/>
    </location>
</feature>
<dbReference type="Pfam" id="PF13564">
    <property type="entry name" value="DoxX_2"/>
    <property type="match status" value="1"/>
</dbReference>
<accession>A0ABW3DEM5</accession>
<organism evidence="6 7">
    <name type="scientific">Paenibacillus residui</name>
    <dbReference type="NCBI Taxonomy" id="629724"/>
    <lineage>
        <taxon>Bacteria</taxon>
        <taxon>Bacillati</taxon>
        <taxon>Bacillota</taxon>
        <taxon>Bacilli</taxon>
        <taxon>Bacillales</taxon>
        <taxon>Paenibacillaceae</taxon>
        <taxon>Paenibacillus</taxon>
    </lineage>
</organism>
<feature type="transmembrane region" description="Helical" evidence="5">
    <location>
        <begin position="6"/>
        <end position="23"/>
    </location>
</feature>
<evidence type="ECO:0000256" key="1">
    <source>
        <dbReference type="ARBA" id="ARBA00004141"/>
    </source>
</evidence>
<feature type="transmembrane region" description="Helical" evidence="5">
    <location>
        <begin position="93"/>
        <end position="111"/>
    </location>
</feature>
<proteinExistence type="predicted"/>
<keyword evidence="7" id="KW-1185">Reference proteome</keyword>
<evidence type="ECO:0000313" key="6">
    <source>
        <dbReference type="EMBL" id="MFD0871943.1"/>
    </source>
</evidence>